<dbReference type="Proteomes" id="UP000186685">
    <property type="component" value="Unassembled WGS sequence"/>
</dbReference>
<accession>A0A854BYI0</accession>
<evidence type="ECO:0000313" key="1">
    <source>
        <dbReference type="EMBL" id="OKZ09014.1"/>
    </source>
</evidence>
<gene>
    <name evidence="1" type="ORF">BHV76_09110</name>
</gene>
<sequence length="61" mass="7213">METNSLFHTVKYKNHSVGYIFHSVGYKSRTVKQRIYQGISQNRLKTSKKYTGRFKAMLQNL</sequence>
<dbReference type="AlphaFoldDB" id="A0A854BYI0"/>
<dbReference type="EMBL" id="MNQR01000025">
    <property type="protein sequence ID" value="OKZ09014.1"/>
    <property type="molecule type" value="Genomic_DNA"/>
</dbReference>
<evidence type="ECO:0000313" key="2">
    <source>
        <dbReference type="Proteomes" id="UP000186685"/>
    </source>
</evidence>
<organism evidence="1 2">
    <name type="scientific">Phocaeicola plebeius</name>
    <dbReference type="NCBI Taxonomy" id="310297"/>
    <lineage>
        <taxon>Bacteria</taxon>
        <taxon>Pseudomonadati</taxon>
        <taxon>Bacteroidota</taxon>
        <taxon>Bacteroidia</taxon>
        <taxon>Bacteroidales</taxon>
        <taxon>Bacteroidaceae</taxon>
        <taxon>Phocaeicola</taxon>
    </lineage>
</organism>
<proteinExistence type="predicted"/>
<protein>
    <submittedName>
        <fullName evidence="1">Uncharacterized protein</fullName>
    </submittedName>
</protein>
<reference evidence="1 2" key="1">
    <citation type="journal article" date="2016" name="Nat. Biotechnol.">
        <title>Measurement of bacterial replication rates in microbial communities.</title>
        <authorList>
            <person name="Brown C.T."/>
            <person name="Olm M.R."/>
            <person name="Thomas B.C."/>
            <person name="Banfield J.F."/>
        </authorList>
    </citation>
    <scope>NUCLEOTIDE SEQUENCE [LARGE SCALE GENOMIC DNA]</scope>
    <source>
        <strain evidence="1">45_130</strain>
    </source>
</reference>
<comment type="caution">
    <text evidence="1">The sequence shown here is derived from an EMBL/GenBank/DDBJ whole genome shotgun (WGS) entry which is preliminary data.</text>
</comment>
<name>A0A854BYI0_9BACT</name>